<name>A0A3A6TBK5_9GAMM</name>
<sequence length="336" mass="38376">MCNPLGAVSSNTSIAAQLDFQPQKANLESNTVNIDGQLFMVSPLGQYDSFLKFIRDEEVTEKHAELELPDDIAKLPGANFDEKLTGVIMRAEQQGKTILARDKKGREDYFARLEKLKTHIIGQINFDQQLPDDALCFLVELSNRLNKMKHWPESQQLLHLGAFPMAVESEGEWQCIDGLRIRLELCDRPSTTIFNLLCRDQMSDAFLKLTSKVRSANRVHLAAAVPWLLTGIDSQKDTHFKLPLHDLFASDIYDLLLTAPEDYHRRLLGSIDDYMDLSQQVLFLKEQYIQSEDDNDDLLIEMNDIVDRLKENAWSALLKLAPNHFYYGSQTRDSIS</sequence>
<evidence type="ECO:0000313" key="2">
    <source>
        <dbReference type="Proteomes" id="UP000273022"/>
    </source>
</evidence>
<keyword evidence="2" id="KW-1185">Reference proteome</keyword>
<feature type="non-terminal residue" evidence="1">
    <location>
        <position position="336"/>
    </location>
</feature>
<dbReference type="RefSeq" id="WP_133372227.1">
    <property type="nucleotide sequence ID" value="NZ_ML064790.1"/>
</dbReference>
<protein>
    <submittedName>
        <fullName evidence="1">Uncharacterized protein</fullName>
    </submittedName>
</protein>
<dbReference type="Proteomes" id="UP000273022">
    <property type="component" value="Unassembled WGS sequence"/>
</dbReference>
<organism evidence="1 2">
    <name type="scientific">Parashewanella spongiae</name>
    <dbReference type="NCBI Taxonomy" id="342950"/>
    <lineage>
        <taxon>Bacteria</taxon>
        <taxon>Pseudomonadati</taxon>
        <taxon>Pseudomonadota</taxon>
        <taxon>Gammaproteobacteria</taxon>
        <taxon>Alteromonadales</taxon>
        <taxon>Shewanellaceae</taxon>
        <taxon>Parashewanella</taxon>
    </lineage>
</organism>
<gene>
    <name evidence="1" type="ORF">D5R81_19080</name>
</gene>
<proteinExistence type="predicted"/>
<evidence type="ECO:0000313" key="1">
    <source>
        <dbReference type="EMBL" id="RJY04904.1"/>
    </source>
</evidence>
<dbReference type="AlphaFoldDB" id="A0A3A6TBK5"/>
<comment type="caution">
    <text evidence="1">The sequence shown here is derived from an EMBL/GenBank/DDBJ whole genome shotgun (WGS) entry which is preliminary data.</text>
</comment>
<accession>A0A3A6TBK5</accession>
<reference evidence="1 2" key="1">
    <citation type="submission" date="2018-09" db="EMBL/GenBank/DDBJ databases">
        <title>Phylogeny of the Shewanellaceae, and recommendation for two new genera, Pseudoshewanella and Parashewanella.</title>
        <authorList>
            <person name="Wang G."/>
        </authorList>
    </citation>
    <scope>NUCLEOTIDE SEQUENCE [LARGE SCALE GENOMIC DNA]</scope>
    <source>
        <strain evidence="1 2">KCTC 22492</strain>
    </source>
</reference>
<dbReference type="EMBL" id="QYYH01000207">
    <property type="protein sequence ID" value="RJY04904.1"/>
    <property type="molecule type" value="Genomic_DNA"/>
</dbReference>